<dbReference type="Gene3D" id="2.60.40.1120">
    <property type="entry name" value="Carboxypeptidase-like, regulatory domain"/>
    <property type="match status" value="1"/>
</dbReference>
<feature type="chain" id="PRO_5009522602" description="TonB-dependent receptor plug domain-containing protein" evidence="12">
    <location>
        <begin position="42"/>
        <end position="853"/>
    </location>
</feature>
<evidence type="ECO:0000256" key="4">
    <source>
        <dbReference type="ARBA" id="ARBA00022692"/>
    </source>
</evidence>
<keyword evidence="5 12" id="KW-0732">Signal</keyword>
<keyword evidence="4 10" id="KW-0812">Transmembrane</keyword>
<dbReference type="InterPro" id="IPR037066">
    <property type="entry name" value="Plug_dom_sf"/>
</dbReference>
<feature type="domain" description="TonB-dependent receptor-like beta-barrel" evidence="13">
    <location>
        <begin position="382"/>
        <end position="814"/>
    </location>
</feature>
<evidence type="ECO:0000259" key="13">
    <source>
        <dbReference type="Pfam" id="PF00593"/>
    </source>
</evidence>
<evidence type="ECO:0000256" key="9">
    <source>
        <dbReference type="ARBA" id="ARBA00023237"/>
    </source>
</evidence>
<dbReference type="STRING" id="1817867.A3F83_16320"/>
<feature type="domain" description="TonB-dependent receptor plug" evidence="14">
    <location>
        <begin position="174"/>
        <end position="252"/>
    </location>
</feature>
<dbReference type="PANTHER" id="PTHR30069:SF29">
    <property type="entry name" value="HEMOGLOBIN AND HEMOGLOBIN-HAPTOGLOBIN-BINDING PROTEIN 1-RELATED"/>
    <property type="match status" value="1"/>
</dbReference>
<sequence length="853" mass="94519">MFGFYKAARREFSRPRAHCGSRAVRFTGLLCLLLLSGSAAAQKNPAAGSGQTARNDIRGYVRDMQSEEAVPYAGVVIKGTKIGAATNADGYFVIVNAPTGKCTLQVSHIGFAVKELEIDNQPGSVKPVEIKLEQKVIEMGEITVTGQPQTVEVTGNVSQVVVDPAELIKMPNLGEIDIFRSLQLLPGISGVSDGTSGLYIRGGTPDQNLVLFDGMTIYHVDHFFGMFSAFNADAIKDIRVYQGGYPAEFGGRLSSVVNLTGKTGDVNGLRYGAGVNLLSGHGLFEIPLSGKSTLLVSGRRSYTDVVKSSLYNSIFDFMTGSQNTQPAFVNQRGRPGIGGFRNLASLSQNPDFYFYDMNAKLTYNPDSKDILALSIYRGKDNLDQTQSFNGQNFSFRNSGSNEFVSAPTLSRQTSELTDWGNTGISGKWSRKLHDRFYSSLQVSYSSYFSNYDRNQAFTGDAAAADDSTNFFRGGTTASEENNKVEDMAVTLDNEWHAASSHDVKIGLGLSRFNSHYFATLNDSVRLVSRQTEAVQNFVYLQDQWTIIAPVELTLGFRGTHYDRSASNYLEPRASLVYALSENVRLKGAWGYYHQFVNRIANENILEGSRDFWILADKDLAPNFAKHYIGGASYENGNFMFNVEGYYKDLQDLVEYSRRVVPGGPNIVDANLRGFYQGNGYAKGLDLLLQKKSGPFTGWAAYSLGKVEYTFAGLNDGNPFPASHDRTHELDLVAKYTFGAWDISSTFVYATGNPYTAPESQYYVELLDGSSQSYIHVSDKNSYRLPAYQRLDFSISRTFETSSIKYILGFSIFNLYNHKNIWYRQYNLDTQPVAITDVHMLGATPTIFLQLYSR</sequence>
<gene>
    <name evidence="15" type="ORF">A3F83_16320</name>
</gene>
<dbReference type="SUPFAM" id="SSF56935">
    <property type="entry name" value="Porins"/>
    <property type="match status" value="1"/>
</dbReference>
<dbReference type="EMBL" id="MFIX01000166">
    <property type="protein sequence ID" value="OGG02933.1"/>
    <property type="molecule type" value="Genomic_DNA"/>
</dbReference>
<dbReference type="Pfam" id="PF07715">
    <property type="entry name" value="Plug"/>
    <property type="match status" value="1"/>
</dbReference>
<keyword evidence="2 10" id="KW-0813">Transport</keyword>
<evidence type="ECO:0000256" key="10">
    <source>
        <dbReference type="PROSITE-ProRule" id="PRU01360"/>
    </source>
</evidence>
<accession>A0A1F5YS86</accession>
<evidence type="ECO:0000256" key="1">
    <source>
        <dbReference type="ARBA" id="ARBA00004571"/>
    </source>
</evidence>
<evidence type="ECO:0000313" key="16">
    <source>
        <dbReference type="Proteomes" id="UP000179129"/>
    </source>
</evidence>
<name>A0A1F5YS86_9BACT</name>
<evidence type="ECO:0000313" key="15">
    <source>
        <dbReference type="EMBL" id="OGG02933.1"/>
    </source>
</evidence>
<evidence type="ECO:0000256" key="5">
    <source>
        <dbReference type="ARBA" id="ARBA00022729"/>
    </source>
</evidence>
<evidence type="ECO:0000259" key="14">
    <source>
        <dbReference type="Pfam" id="PF07715"/>
    </source>
</evidence>
<protein>
    <recommendedName>
        <fullName evidence="17">TonB-dependent receptor plug domain-containing protein</fullName>
    </recommendedName>
</protein>
<keyword evidence="3 10" id="KW-1134">Transmembrane beta strand</keyword>
<keyword evidence="8" id="KW-0675">Receptor</keyword>
<comment type="subcellular location">
    <subcellularLocation>
        <location evidence="1 10">Cell outer membrane</location>
        <topology evidence="1 10">Multi-pass membrane protein</topology>
    </subcellularLocation>
</comment>
<feature type="signal peptide" evidence="12">
    <location>
        <begin position="1"/>
        <end position="41"/>
    </location>
</feature>
<evidence type="ECO:0000256" key="7">
    <source>
        <dbReference type="ARBA" id="ARBA00023136"/>
    </source>
</evidence>
<dbReference type="SUPFAM" id="SSF49464">
    <property type="entry name" value="Carboxypeptidase regulatory domain-like"/>
    <property type="match status" value="1"/>
</dbReference>
<dbReference type="InterPro" id="IPR000531">
    <property type="entry name" value="Beta-barrel_TonB"/>
</dbReference>
<evidence type="ECO:0000256" key="8">
    <source>
        <dbReference type="ARBA" id="ARBA00023170"/>
    </source>
</evidence>
<organism evidence="15 16">
    <name type="scientific">Candidatus Glassbacteria bacterium RIFCSPLOWO2_12_FULL_58_11</name>
    <dbReference type="NCBI Taxonomy" id="1817867"/>
    <lineage>
        <taxon>Bacteria</taxon>
        <taxon>Candidatus Glassiibacteriota</taxon>
    </lineage>
</organism>
<dbReference type="Pfam" id="PF13715">
    <property type="entry name" value="CarbopepD_reg_2"/>
    <property type="match status" value="1"/>
</dbReference>
<evidence type="ECO:0000256" key="11">
    <source>
        <dbReference type="RuleBase" id="RU003357"/>
    </source>
</evidence>
<evidence type="ECO:0000256" key="2">
    <source>
        <dbReference type="ARBA" id="ARBA00022448"/>
    </source>
</evidence>
<comment type="caution">
    <text evidence="15">The sequence shown here is derived from an EMBL/GenBank/DDBJ whole genome shotgun (WGS) entry which is preliminary data.</text>
</comment>
<evidence type="ECO:0000256" key="3">
    <source>
        <dbReference type="ARBA" id="ARBA00022452"/>
    </source>
</evidence>
<dbReference type="Pfam" id="PF00593">
    <property type="entry name" value="TonB_dep_Rec_b-barrel"/>
    <property type="match status" value="1"/>
</dbReference>
<dbReference type="Gene3D" id="2.170.130.10">
    <property type="entry name" value="TonB-dependent receptor, plug domain"/>
    <property type="match status" value="1"/>
</dbReference>
<keyword evidence="6 11" id="KW-0798">TonB box</keyword>
<keyword evidence="7 10" id="KW-0472">Membrane</keyword>
<dbReference type="InterPro" id="IPR012910">
    <property type="entry name" value="Plug_dom"/>
</dbReference>
<reference evidence="15 16" key="1">
    <citation type="journal article" date="2016" name="Nat. Commun.">
        <title>Thousands of microbial genomes shed light on interconnected biogeochemical processes in an aquifer system.</title>
        <authorList>
            <person name="Anantharaman K."/>
            <person name="Brown C.T."/>
            <person name="Hug L.A."/>
            <person name="Sharon I."/>
            <person name="Castelle C.J."/>
            <person name="Probst A.J."/>
            <person name="Thomas B.C."/>
            <person name="Singh A."/>
            <person name="Wilkins M.J."/>
            <person name="Karaoz U."/>
            <person name="Brodie E.L."/>
            <person name="Williams K.H."/>
            <person name="Hubbard S.S."/>
            <person name="Banfield J.F."/>
        </authorList>
    </citation>
    <scope>NUCLEOTIDE SEQUENCE [LARGE SCALE GENOMIC DNA]</scope>
</reference>
<dbReference type="InterPro" id="IPR008969">
    <property type="entry name" value="CarboxyPept-like_regulatory"/>
</dbReference>
<evidence type="ECO:0000256" key="6">
    <source>
        <dbReference type="ARBA" id="ARBA00023077"/>
    </source>
</evidence>
<dbReference type="InterPro" id="IPR039426">
    <property type="entry name" value="TonB-dep_rcpt-like"/>
</dbReference>
<evidence type="ECO:0008006" key="17">
    <source>
        <dbReference type="Google" id="ProtNLM"/>
    </source>
</evidence>
<dbReference type="GO" id="GO:0015344">
    <property type="term" value="F:siderophore uptake transmembrane transporter activity"/>
    <property type="evidence" value="ECO:0007669"/>
    <property type="project" value="TreeGrafter"/>
</dbReference>
<dbReference type="InterPro" id="IPR036942">
    <property type="entry name" value="Beta-barrel_TonB_sf"/>
</dbReference>
<dbReference type="GO" id="GO:0044718">
    <property type="term" value="P:siderophore transmembrane transport"/>
    <property type="evidence" value="ECO:0007669"/>
    <property type="project" value="TreeGrafter"/>
</dbReference>
<comment type="similarity">
    <text evidence="10 11">Belongs to the TonB-dependent receptor family.</text>
</comment>
<dbReference type="Proteomes" id="UP000179129">
    <property type="component" value="Unassembled WGS sequence"/>
</dbReference>
<dbReference type="PROSITE" id="PS52016">
    <property type="entry name" value="TONB_DEPENDENT_REC_3"/>
    <property type="match status" value="1"/>
</dbReference>
<keyword evidence="9 10" id="KW-0998">Cell outer membrane</keyword>
<dbReference type="GO" id="GO:0009279">
    <property type="term" value="C:cell outer membrane"/>
    <property type="evidence" value="ECO:0007669"/>
    <property type="project" value="UniProtKB-SubCell"/>
</dbReference>
<dbReference type="AlphaFoldDB" id="A0A1F5YS86"/>
<dbReference type="Gene3D" id="2.40.170.20">
    <property type="entry name" value="TonB-dependent receptor, beta-barrel domain"/>
    <property type="match status" value="1"/>
</dbReference>
<dbReference type="PANTHER" id="PTHR30069">
    <property type="entry name" value="TONB-DEPENDENT OUTER MEMBRANE RECEPTOR"/>
    <property type="match status" value="1"/>
</dbReference>
<evidence type="ECO:0000256" key="12">
    <source>
        <dbReference type="SAM" id="SignalP"/>
    </source>
</evidence>
<proteinExistence type="inferred from homology"/>